<dbReference type="InterPro" id="IPR016208">
    <property type="entry name" value="Ald_Oxase/xanthine_DH-like"/>
</dbReference>
<proteinExistence type="predicted"/>
<dbReference type="InterPro" id="IPR008274">
    <property type="entry name" value="AldOxase/xan_DH_MoCoBD1"/>
</dbReference>
<dbReference type="SUPFAM" id="SSF56003">
    <property type="entry name" value="Molybdenum cofactor-binding domain"/>
    <property type="match status" value="1"/>
</dbReference>
<keyword evidence="5" id="KW-1185">Reference proteome</keyword>
<accession>A0ABP8MV20</accession>
<dbReference type="Pfam" id="PF01315">
    <property type="entry name" value="Ald_Xan_dh_C"/>
    <property type="match status" value="1"/>
</dbReference>
<dbReference type="PANTHER" id="PTHR11908:SF132">
    <property type="entry name" value="ALDEHYDE OXIDASE 1-RELATED"/>
    <property type="match status" value="1"/>
</dbReference>
<reference evidence="5" key="1">
    <citation type="journal article" date="2019" name="Int. J. Syst. Evol. Microbiol.">
        <title>The Global Catalogue of Microorganisms (GCM) 10K type strain sequencing project: providing services to taxonomists for standard genome sequencing and annotation.</title>
        <authorList>
            <consortium name="The Broad Institute Genomics Platform"/>
            <consortium name="The Broad Institute Genome Sequencing Center for Infectious Disease"/>
            <person name="Wu L."/>
            <person name="Ma J."/>
        </authorList>
    </citation>
    <scope>NUCLEOTIDE SEQUENCE [LARGE SCALE GENOMIC DNA]</scope>
    <source>
        <strain evidence="5">JCM 17927</strain>
    </source>
</reference>
<dbReference type="Gene3D" id="3.90.1170.50">
    <property type="entry name" value="Aldehyde oxidase/xanthine dehydrogenase, a/b hammerhead"/>
    <property type="match status" value="1"/>
</dbReference>
<organism evidence="4 5">
    <name type="scientific">Nibrella saemangeumensis</name>
    <dbReference type="NCBI Taxonomy" id="1084526"/>
    <lineage>
        <taxon>Bacteria</taxon>
        <taxon>Pseudomonadati</taxon>
        <taxon>Bacteroidota</taxon>
        <taxon>Cytophagia</taxon>
        <taxon>Cytophagales</taxon>
        <taxon>Spirosomataceae</taxon>
        <taxon>Nibrella</taxon>
    </lineage>
</organism>
<dbReference type="EMBL" id="BAABHD010000024">
    <property type="protein sequence ID" value="GAA4454830.1"/>
    <property type="molecule type" value="Genomic_DNA"/>
</dbReference>
<evidence type="ECO:0000256" key="1">
    <source>
        <dbReference type="ARBA" id="ARBA00022505"/>
    </source>
</evidence>
<sequence length="802" mass="86878">MSAPNGSNGDGRLIGKSIKRVEDKRFITGKGKYTDDIILHGQTYAHFVRSPYAHARILNVDTSEARNMPGVIAIYTGADVAALNGVPCGWQVNFKNGDTMKEPKHPLLVADKARHVGDAVAVVIAESRNQAKEAALAVMVDYEELPPIVNAAEAVKPNAPQVHDDAPNNTCFDWELGNPKEEVDQAMAAAAHVTTLEFINQRMVPNAIEPRCYNASYDETSEKYTLYTSTQNPHVIRLLMCAFVLGIPEHKVRVVGPDVGGGFGSKIFHYTEEALLTYLSKQVKRPIKWTSERTESFLTDAHGRDHISKAEMGFDQDGKVLALRVKTYANLGAYLSTFGPCVPTYLHGTLLQGLYTTPKINVDVTGVFTNTTPVDAYRGAGRPEATYLLERIFDLAALEMGVDPAELRFKNFIPPFDGVNEPGYQTQVALQYDSGNYHGVLEKGLEMLGYEDFRRQQKEAAHNGKLLGVGFSTYIEACGIAPSAVVGSLGARAGLFEVGQVRVQPTGKVSVFTGSHSHGQGHETTFAQVVADKLGIPMDDVDIIHGDSDTVAFGMGTYGSRSLAVGGSAIMRSIDKIVEKGKKIAAHKLEASADDIEFDHGKFTVKGTDKALSFGDIALTAYVPHVYPADLEPGLDFSSFYDPTNFTYPFGCHIAVVEVDKDTGAVTLKRFIAVDDVGNIINPMIVEGQIHGGIAQGVGQAMFEGAEYDEDGQLINASYMDYCMPRADDLPMFETAHQVTPCPHNPLGVKGAGEAGTIGSTPAVVNAVIDALWSGGHKVKDVRMPMTSERVWRAMQTSSSSY</sequence>
<dbReference type="Proteomes" id="UP001501175">
    <property type="component" value="Unassembled WGS sequence"/>
</dbReference>
<dbReference type="InterPro" id="IPR000674">
    <property type="entry name" value="Ald_Oxase/Xan_DH_a/b"/>
</dbReference>
<dbReference type="InterPro" id="IPR036856">
    <property type="entry name" value="Ald_Oxase/Xan_DH_a/b_sf"/>
</dbReference>
<dbReference type="InterPro" id="IPR046867">
    <property type="entry name" value="AldOxase/xan_DH_MoCoBD2"/>
</dbReference>
<dbReference type="SMART" id="SM01008">
    <property type="entry name" value="Ald_Xan_dh_C"/>
    <property type="match status" value="1"/>
</dbReference>
<dbReference type="SUPFAM" id="SSF54665">
    <property type="entry name" value="CO dehydrogenase molybdoprotein N-domain-like"/>
    <property type="match status" value="1"/>
</dbReference>
<comment type="caution">
    <text evidence="4">The sequence shown here is derived from an EMBL/GenBank/DDBJ whole genome shotgun (WGS) entry which is preliminary data.</text>
</comment>
<gene>
    <name evidence="4" type="ORF">GCM10023189_21830</name>
</gene>
<keyword evidence="2" id="KW-0560">Oxidoreductase</keyword>
<dbReference type="Pfam" id="PF02738">
    <property type="entry name" value="MoCoBD_1"/>
    <property type="match status" value="1"/>
</dbReference>
<dbReference type="Gene3D" id="3.30.365.10">
    <property type="entry name" value="Aldehyde oxidase/xanthine dehydrogenase, molybdopterin binding domain"/>
    <property type="match status" value="4"/>
</dbReference>
<dbReference type="Pfam" id="PF20256">
    <property type="entry name" value="MoCoBD_2"/>
    <property type="match status" value="1"/>
</dbReference>
<protein>
    <submittedName>
        <fullName evidence="4">Xanthine dehydrogenase family protein molybdopterin-binding subunit</fullName>
    </submittedName>
</protein>
<dbReference type="InterPro" id="IPR037165">
    <property type="entry name" value="AldOxase/xan_DH_Mopterin-bd_sf"/>
</dbReference>
<evidence type="ECO:0000313" key="5">
    <source>
        <dbReference type="Proteomes" id="UP001501175"/>
    </source>
</evidence>
<evidence type="ECO:0000259" key="3">
    <source>
        <dbReference type="SMART" id="SM01008"/>
    </source>
</evidence>
<dbReference type="RefSeq" id="WP_345243384.1">
    <property type="nucleotide sequence ID" value="NZ_BAABHD010000024.1"/>
</dbReference>
<feature type="domain" description="Aldehyde oxidase/xanthine dehydrogenase a/b hammerhead" evidence="3">
    <location>
        <begin position="28"/>
        <end position="146"/>
    </location>
</feature>
<dbReference type="PANTHER" id="PTHR11908">
    <property type="entry name" value="XANTHINE DEHYDROGENASE"/>
    <property type="match status" value="1"/>
</dbReference>
<name>A0ABP8MV20_9BACT</name>
<evidence type="ECO:0000256" key="2">
    <source>
        <dbReference type="ARBA" id="ARBA00023002"/>
    </source>
</evidence>
<evidence type="ECO:0000313" key="4">
    <source>
        <dbReference type="EMBL" id="GAA4454830.1"/>
    </source>
</evidence>
<keyword evidence="1" id="KW-0500">Molybdenum</keyword>